<evidence type="ECO:0000256" key="5">
    <source>
        <dbReference type="SAM" id="MobiDB-lite"/>
    </source>
</evidence>
<dbReference type="GO" id="GO:0003887">
    <property type="term" value="F:DNA-directed DNA polymerase activity"/>
    <property type="evidence" value="ECO:0007669"/>
    <property type="project" value="TreeGrafter"/>
</dbReference>
<feature type="compositionally biased region" description="Polar residues" evidence="5">
    <location>
        <begin position="173"/>
        <end position="185"/>
    </location>
</feature>
<evidence type="ECO:0000256" key="1">
    <source>
        <dbReference type="ARBA" id="ARBA00004123"/>
    </source>
</evidence>
<proteinExistence type="predicted"/>
<protein>
    <recommendedName>
        <fullName evidence="2">DNA polymerase delta subunit 3</fullName>
    </recommendedName>
</protein>
<feature type="compositionally biased region" description="Acidic residues" evidence="5">
    <location>
        <begin position="246"/>
        <end position="257"/>
    </location>
</feature>
<dbReference type="PANTHER" id="PTHR17598">
    <property type="entry name" value="DNA POLYMERASE DELTA SUBUNIT 3"/>
    <property type="match status" value="1"/>
</dbReference>
<dbReference type="Gene3D" id="3.90.1030.20">
    <property type="entry name" value="DNA polymerase delta, p66 (Cdc27) subunit, wHTH domain"/>
    <property type="match status" value="1"/>
</dbReference>
<reference evidence="6 7" key="1">
    <citation type="journal article" date="2009" name="Nature">
        <title>Evolution of pathogenicity and sexual reproduction in eight Candida genomes.</title>
        <authorList>
            <person name="Butler G."/>
            <person name="Rasmussen M.D."/>
            <person name="Lin M.F."/>
            <person name="Santos M.A."/>
            <person name="Sakthikumar S."/>
            <person name="Munro C.A."/>
            <person name="Rheinbay E."/>
            <person name="Grabherr M."/>
            <person name="Forche A."/>
            <person name="Reedy J.L."/>
            <person name="Agrafioti I."/>
            <person name="Arnaud M.B."/>
            <person name="Bates S."/>
            <person name="Brown A.J."/>
            <person name="Brunke S."/>
            <person name="Costanzo M.C."/>
            <person name="Fitzpatrick D.A."/>
            <person name="de Groot P.W."/>
            <person name="Harris D."/>
            <person name="Hoyer L.L."/>
            <person name="Hube B."/>
            <person name="Klis F.M."/>
            <person name="Kodira C."/>
            <person name="Lennard N."/>
            <person name="Logue M.E."/>
            <person name="Martin R."/>
            <person name="Neiman A.M."/>
            <person name="Nikolaou E."/>
            <person name="Quail M.A."/>
            <person name="Quinn J."/>
            <person name="Santos M.C."/>
            <person name="Schmitzberger F.F."/>
            <person name="Sherlock G."/>
            <person name="Shah P."/>
            <person name="Silverstein K.A."/>
            <person name="Skrzypek M.S."/>
            <person name="Soll D."/>
            <person name="Staggs R."/>
            <person name="Stansfield I."/>
            <person name="Stumpf M.P."/>
            <person name="Sudbery P.E."/>
            <person name="Srikantha T."/>
            <person name="Zeng Q."/>
            <person name="Berman J."/>
            <person name="Berriman M."/>
            <person name="Heitman J."/>
            <person name="Gow N.A."/>
            <person name="Lorenz M.C."/>
            <person name="Birren B.W."/>
            <person name="Kellis M."/>
            <person name="Cuomo C.A."/>
        </authorList>
    </citation>
    <scope>NUCLEOTIDE SEQUENCE [LARGE SCALE GENOMIC DNA]</scope>
    <source>
        <strain evidence="7">ATCC MYA-3404 / T1</strain>
    </source>
</reference>
<dbReference type="VEuPathDB" id="FungiDB:CTRG_04830"/>
<dbReference type="GO" id="GO:0043625">
    <property type="term" value="C:delta DNA polymerase complex"/>
    <property type="evidence" value="ECO:0007669"/>
    <property type="project" value="InterPro"/>
</dbReference>
<keyword evidence="3" id="KW-0235">DNA replication</keyword>
<dbReference type="Pfam" id="PF09507">
    <property type="entry name" value="CDC27"/>
    <property type="match status" value="1"/>
</dbReference>
<feature type="compositionally biased region" description="Basic and acidic residues" evidence="5">
    <location>
        <begin position="287"/>
        <end position="300"/>
    </location>
</feature>
<dbReference type="EMBL" id="GG692400">
    <property type="protein sequence ID" value="EER32047.1"/>
    <property type="molecule type" value="Genomic_DNA"/>
</dbReference>
<feature type="compositionally biased region" description="Low complexity" evidence="5">
    <location>
        <begin position="152"/>
        <end position="161"/>
    </location>
</feature>
<dbReference type="GO" id="GO:0006297">
    <property type="term" value="P:nucleotide-excision repair, DNA gap filling"/>
    <property type="evidence" value="ECO:0007669"/>
    <property type="project" value="TreeGrafter"/>
</dbReference>
<comment type="subcellular location">
    <subcellularLocation>
        <location evidence="1">Nucleus</location>
    </subcellularLocation>
</comment>
<dbReference type="HOGENOM" id="CLU_055143_0_0_1"/>
<dbReference type="OrthoDB" id="514823at2759"/>
<gene>
    <name evidence="6" type="ORF">CTRG_04830</name>
</gene>
<feature type="compositionally biased region" description="Basic and acidic residues" evidence="5">
    <location>
        <begin position="231"/>
        <end position="242"/>
    </location>
</feature>
<dbReference type="KEGG" id="ctp:CTRG_04830"/>
<name>C5MFI7_CANTT</name>
<feature type="region of interest" description="Disordered" evidence="5">
    <location>
        <begin position="152"/>
        <end position="414"/>
    </location>
</feature>
<evidence type="ECO:0000256" key="3">
    <source>
        <dbReference type="ARBA" id="ARBA00022705"/>
    </source>
</evidence>
<feature type="compositionally biased region" description="Acidic residues" evidence="5">
    <location>
        <begin position="275"/>
        <end position="286"/>
    </location>
</feature>
<feature type="compositionally biased region" description="Basic and acidic residues" evidence="5">
    <location>
        <begin position="309"/>
        <end position="321"/>
    </location>
</feature>
<evidence type="ECO:0000256" key="4">
    <source>
        <dbReference type="ARBA" id="ARBA00023242"/>
    </source>
</evidence>
<dbReference type="Proteomes" id="UP000002037">
    <property type="component" value="Unassembled WGS sequence"/>
</dbReference>
<dbReference type="PANTHER" id="PTHR17598:SF13">
    <property type="entry name" value="DNA POLYMERASE DELTA SUBUNIT 3"/>
    <property type="match status" value="1"/>
</dbReference>
<dbReference type="InterPro" id="IPR041913">
    <property type="entry name" value="POLD3_sf"/>
</dbReference>
<dbReference type="AlphaFoldDB" id="C5MFI7"/>
<dbReference type="RefSeq" id="XP_002550532.1">
    <property type="nucleotide sequence ID" value="XM_002550486.1"/>
</dbReference>
<keyword evidence="7" id="KW-1185">Reference proteome</keyword>
<evidence type="ECO:0000256" key="2">
    <source>
        <dbReference type="ARBA" id="ARBA00017589"/>
    </source>
</evidence>
<organism evidence="6 7">
    <name type="scientific">Candida tropicalis (strain ATCC MYA-3404 / T1)</name>
    <name type="common">Yeast</name>
    <dbReference type="NCBI Taxonomy" id="294747"/>
    <lineage>
        <taxon>Eukaryota</taxon>
        <taxon>Fungi</taxon>
        <taxon>Dikarya</taxon>
        <taxon>Ascomycota</taxon>
        <taxon>Saccharomycotina</taxon>
        <taxon>Pichiomycetes</taxon>
        <taxon>Debaryomycetaceae</taxon>
        <taxon>Candida/Lodderomyces clade</taxon>
        <taxon>Candida</taxon>
    </lineage>
</organism>
<dbReference type="InterPro" id="IPR019038">
    <property type="entry name" value="POLD3"/>
</dbReference>
<dbReference type="GO" id="GO:0006271">
    <property type="term" value="P:DNA strand elongation involved in DNA replication"/>
    <property type="evidence" value="ECO:0007669"/>
    <property type="project" value="TreeGrafter"/>
</dbReference>
<feature type="compositionally biased region" description="Acidic residues" evidence="5">
    <location>
        <begin position="345"/>
        <end position="360"/>
    </location>
</feature>
<dbReference type="GO" id="GO:1904161">
    <property type="term" value="P:DNA synthesis involved in UV-damage excision repair"/>
    <property type="evidence" value="ECO:0007669"/>
    <property type="project" value="TreeGrafter"/>
</dbReference>
<evidence type="ECO:0000313" key="6">
    <source>
        <dbReference type="EMBL" id="EER32047.1"/>
    </source>
</evidence>
<dbReference type="STRING" id="294747.C5MFI7"/>
<sequence>MTMAASQNEAEYLATEILTNSKPVTYHKFSRQLNIPISRAKTTLLEYYEKNKESLTATFIITGSTQTGKLIKLSNEEDLDSDIKKFDTVNCIHIYCVFKKSSQFTSTEIAREELKFPSTFDNVSDYEKNGMIKGPKLEAIIQESSTTFAVSKSSSPLASKKSAPKTEPKKESSISSDLTSSYVSRKQNNNQNKLPLKGMTSGYVSRKKESTLPAKRAQTEPSKPSMVYKSRKLEAKSPKERIIVSNDDDGIDNEDDEPVKASKATNTSDLQRMFDDDDFTFSDDNEETPKEQTEELKSEIGGDSIVEVDPPKEVNSVKEQTEEPNLFVPEEVEENETQEPAANVQEEEAQLFVQEEDDDGYIVTRKAKPVTKPPKANKPVHNTAPSKINKPVTGAKKDGKKRQASLMDFFGKKK</sequence>
<dbReference type="eggNOG" id="ENOG502SEDK">
    <property type="taxonomic scope" value="Eukaryota"/>
</dbReference>
<dbReference type="GeneID" id="8296541"/>
<keyword evidence="4" id="KW-0539">Nucleus</keyword>
<evidence type="ECO:0000313" key="7">
    <source>
        <dbReference type="Proteomes" id="UP000002037"/>
    </source>
</evidence>
<accession>C5MFI7</accession>